<evidence type="ECO:0000256" key="2">
    <source>
        <dbReference type="SAM" id="MobiDB-lite"/>
    </source>
</evidence>
<sequence length="368" mass="42477">MFLVKPVFLAVLTLGLLVVIPFGCINSESSPRSLFTSTENKLLKHSPYTSGPIESSIWQFWDKDEHVPEEARPLMERWQSVNSPQYTYNYLTLYGVESKLGYCFKDVPEVLKALDSLPHFQLKYEFMKYLLIYCEGGIYADINTDLFKPVRHWFKQPMVDTELLVGVQSDHNADNWHELYNRRLTFGTNIFAAKQYHPFLAKLIGRITDYILKSQKQIQAADWKKRLETLDVASEPVGSFTGPSMFTDVLLEYLNTKDWKFYFNTAREEQVFLFPSSDSATRKDSTGRTVKQGPTIHGPPNSEGHTFSYRFFTMAVEPAQIDSTVVLPQISFNGLIETEKVIPKDQHDDDDEITRGYLSYYYARSINI</sequence>
<reference evidence="3" key="2">
    <citation type="submission" date="2021-01" db="EMBL/GenBank/DDBJ databases">
        <authorList>
            <person name="Schikora-Tamarit M.A."/>
        </authorList>
    </citation>
    <scope>NUCLEOTIDE SEQUENCE</scope>
    <source>
        <strain evidence="3">CBS6075</strain>
    </source>
</reference>
<dbReference type="AlphaFoldDB" id="A0A9P8T6X8"/>
<organism evidence="3 4">
    <name type="scientific">Ogataea philodendri</name>
    <dbReference type="NCBI Taxonomy" id="1378263"/>
    <lineage>
        <taxon>Eukaryota</taxon>
        <taxon>Fungi</taxon>
        <taxon>Dikarya</taxon>
        <taxon>Ascomycota</taxon>
        <taxon>Saccharomycotina</taxon>
        <taxon>Pichiomycetes</taxon>
        <taxon>Pichiales</taxon>
        <taxon>Pichiaceae</taxon>
        <taxon>Ogataea</taxon>
    </lineage>
</organism>
<gene>
    <name evidence="3" type="ORF">OGAPHI_002322</name>
</gene>
<comment type="similarity">
    <text evidence="1">Belongs to the glycosyltransferase 32 family.</text>
</comment>
<proteinExistence type="inferred from homology"/>
<dbReference type="GO" id="GO:0000136">
    <property type="term" value="C:mannan polymerase complex"/>
    <property type="evidence" value="ECO:0007669"/>
    <property type="project" value="TreeGrafter"/>
</dbReference>
<dbReference type="PANTHER" id="PTHR31834:SF9">
    <property type="entry name" value="INITIATION-SPECIFIC ALPHA-1,6-MANNOSYLTRANSFERASE"/>
    <property type="match status" value="1"/>
</dbReference>
<reference evidence="3" key="1">
    <citation type="journal article" date="2021" name="Open Biol.">
        <title>Shared evolutionary footprints suggest mitochondrial oxidative damage underlies multiple complex I losses in fungi.</title>
        <authorList>
            <person name="Schikora-Tamarit M.A."/>
            <person name="Marcet-Houben M."/>
            <person name="Nosek J."/>
            <person name="Gabaldon T."/>
        </authorList>
    </citation>
    <scope>NUCLEOTIDE SEQUENCE</scope>
    <source>
        <strain evidence="3">CBS6075</strain>
    </source>
</reference>
<accession>A0A9P8T6X8</accession>
<protein>
    <recommendedName>
        <fullName evidence="5">Mannosyltransferase</fullName>
    </recommendedName>
</protein>
<dbReference type="GO" id="GO:0006487">
    <property type="term" value="P:protein N-linked glycosylation"/>
    <property type="evidence" value="ECO:0007669"/>
    <property type="project" value="TreeGrafter"/>
</dbReference>
<evidence type="ECO:0000313" key="3">
    <source>
        <dbReference type="EMBL" id="KAH3668568.1"/>
    </source>
</evidence>
<dbReference type="InterPro" id="IPR039367">
    <property type="entry name" value="Och1-like"/>
</dbReference>
<dbReference type="OrthoDB" id="409543at2759"/>
<dbReference type="GO" id="GO:0000009">
    <property type="term" value="F:alpha-1,6-mannosyltransferase activity"/>
    <property type="evidence" value="ECO:0007669"/>
    <property type="project" value="InterPro"/>
</dbReference>
<evidence type="ECO:0000313" key="4">
    <source>
        <dbReference type="Proteomes" id="UP000769157"/>
    </source>
</evidence>
<name>A0A9P8T6X8_9ASCO</name>
<feature type="region of interest" description="Disordered" evidence="2">
    <location>
        <begin position="282"/>
        <end position="302"/>
    </location>
</feature>
<dbReference type="GeneID" id="70234289"/>
<dbReference type="SUPFAM" id="SSF53448">
    <property type="entry name" value="Nucleotide-diphospho-sugar transferases"/>
    <property type="match status" value="1"/>
</dbReference>
<keyword evidence="4" id="KW-1185">Reference proteome</keyword>
<evidence type="ECO:0008006" key="5">
    <source>
        <dbReference type="Google" id="ProtNLM"/>
    </source>
</evidence>
<dbReference type="InterPro" id="IPR029044">
    <property type="entry name" value="Nucleotide-diphossugar_trans"/>
</dbReference>
<evidence type="ECO:0000256" key="1">
    <source>
        <dbReference type="ARBA" id="ARBA00009003"/>
    </source>
</evidence>
<dbReference type="Proteomes" id="UP000769157">
    <property type="component" value="Unassembled WGS sequence"/>
</dbReference>
<dbReference type="InterPro" id="IPR007577">
    <property type="entry name" value="GlycoTrfase_DXD_sugar-bd_CS"/>
</dbReference>
<dbReference type="RefSeq" id="XP_046062982.1">
    <property type="nucleotide sequence ID" value="XM_046203180.1"/>
</dbReference>
<dbReference type="EMBL" id="JAEUBE010000158">
    <property type="protein sequence ID" value="KAH3668568.1"/>
    <property type="molecule type" value="Genomic_DNA"/>
</dbReference>
<comment type="caution">
    <text evidence="3">The sequence shown here is derived from an EMBL/GenBank/DDBJ whole genome shotgun (WGS) entry which is preliminary data.</text>
</comment>
<dbReference type="PANTHER" id="PTHR31834">
    <property type="entry name" value="INITIATION-SPECIFIC ALPHA-1,6-MANNOSYLTRANSFERASE"/>
    <property type="match status" value="1"/>
</dbReference>
<dbReference type="Pfam" id="PF04488">
    <property type="entry name" value="Gly_transf_sug"/>
    <property type="match status" value="1"/>
</dbReference>
<dbReference type="Gene3D" id="3.90.550.20">
    <property type="match status" value="1"/>
</dbReference>